<reference evidence="4" key="1">
    <citation type="submission" date="2020-05" db="EMBL/GenBank/DDBJ databases">
        <title>Mycena genomes resolve the evolution of fungal bioluminescence.</title>
        <authorList>
            <person name="Tsai I.J."/>
        </authorList>
    </citation>
    <scope>NUCLEOTIDE SEQUENCE</scope>
    <source>
        <strain evidence="4">110903Hualien_Pintung</strain>
    </source>
</reference>
<feature type="region of interest" description="Disordered" evidence="1">
    <location>
        <begin position="260"/>
        <end position="297"/>
    </location>
</feature>
<keyword evidence="2" id="KW-0472">Membrane</keyword>
<keyword evidence="3" id="KW-0732">Signal</keyword>
<protein>
    <submittedName>
        <fullName evidence="4">Uncharacterized protein</fullName>
    </submittedName>
</protein>
<feature type="compositionally biased region" description="Low complexity" evidence="1">
    <location>
        <begin position="156"/>
        <end position="179"/>
    </location>
</feature>
<keyword evidence="5" id="KW-1185">Reference proteome</keyword>
<evidence type="ECO:0000256" key="3">
    <source>
        <dbReference type="SAM" id="SignalP"/>
    </source>
</evidence>
<gene>
    <name evidence="4" type="ORF">HMN09_00094500</name>
</gene>
<accession>A0A8H6TUT9</accession>
<organism evidence="4 5">
    <name type="scientific">Mycena chlorophos</name>
    <name type="common">Agaric fungus</name>
    <name type="synonym">Agaricus chlorophos</name>
    <dbReference type="NCBI Taxonomy" id="658473"/>
    <lineage>
        <taxon>Eukaryota</taxon>
        <taxon>Fungi</taxon>
        <taxon>Dikarya</taxon>
        <taxon>Basidiomycota</taxon>
        <taxon>Agaricomycotina</taxon>
        <taxon>Agaricomycetes</taxon>
        <taxon>Agaricomycetidae</taxon>
        <taxon>Agaricales</taxon>
        <taxon>Marasmiineae</taxon>
        <taxon>Mycenaceae</taxon>
        <taxon>Mycena</taxon>
    </lineage>
</organism>
<dbReference type="Proteomes" id="UP000613580">
    <property type="component" value="Unassembled WGS sequence"/>
</dbReference>
<evidence type="ECO:0000256" key="1">
    <source>
        <dbReference type="SAM" id="MobiDB-lite"/>
    </source>
</evidence>
<sequence length="297" mass="30861">MLLPLGLLLVGAAVQAVNGQATTNATCSSSFDWAFNSIGQSPCQVAAYLGSACDGGIFTVPALRDDTSFYTGPTMIQQNGCSCSTVFYSALSACADCQGGKVLPLEDFNANCSTVYTVFPEDIPDQTRVPHWAYQTIPNGGGFNATLAQLQLNAPESTASPTASSTSTSSVPSNTGSSSKKSKAGPIAGGVVGGTIFVLLCIIAVFWFLRRRRRGNAPSNIVGVPMGYHSAGNSTVTPFTSAIQMPKLYDPADPSTFPSHFNSSRVHSPATSGGTMAEVTNSSTTMHRPQYSGAAEV</sequence>
<evidence type="ECO:0000313" key="4">
    <source>
        <dbReference type="EMBL" id="KAF7323142.1"/>
    </source>
</evidence>
<proteinExistence type="predicted"/>
<comment type="caution">
    <text evidence="4">The sequence shown here is derived from an EMBL/GenBank/DDBJ whole genome shotgun (WGS) entry which is preliminary data.</text>
</comment>
<feature type="compositionally biased region" description="Polar residues" evidence="1">
    <location>
        <begin position="260"/>
        <end position="287"/>
    </location>
</feature>
<evidence type="ECO:0000313" key="5">
    <source>
        <dbReference type="Proteomes" id="UP000613580"/>
    </source>
</evidence>
<feature type="transmembrane region" description="Helical" evidence="2">
    <location>
        <begin position="187"/>
        <end position="209"/>
    </location>
</feature>
<dbReference type="OrthoDB" id="2526171at2759"/>
<feature type="signal peptide" evidence="3">
    <location>
        <begin position="1"/>
        <end position="19"/>
    </location>
</feature>
<dbReference type="AlphaFoldDB" id="A0A8H6TUT9"/>
<keyword evidence="2" id="KW-1133">Transmembrane helix</keyword>
<dbReference type="Gene3D" id="1.20.5.510">
    <property type="entry name" value="Single helix bin"/>
    <property type="match status" value="1"/>
</dbReference>
<dbReference type="CDD" id="cd12087">
    <property type="entry name" value="TM_EGFR-like"/>
    <property type="match status" value="1"/>
</dbReference>
<evidence type="ECO:0000256" key="2">
    <source>
        <dbReference type="SAM" id="Phobius"/>
    </source>
</evidence>
<feature type="chain" id="PRO_5034758393" evidence="3">
    <location>
        <begin position="20"/>
        <end position="297"/>
    </location>
</feature>
<feature type="region of interest" description="Disordered" evidence="1">
    <location>
        <begin position="156"/>
        <end position="185"/>
    </location>
</feature>
<dbReference type="EMBL" id="JACAZE010000001">
    <property type="protein sequence ID" value="KAF7323142.1"/>
    <property type="molecule type" value="Genomic_DNA"/>
</dbReference>
<name>A0A8H6TUT9_MYCCL</name>
<keyword evidence="2" id="KW-0812">Transmembrane</keyword>